<reference evidence="3 4" key="1">
    <citation type="submission" date="2024-02" db="EMBL/GenBank/DDBJ databases">
        <title>A draft genome for the cacao thread blight pathogen Marasmius crinis-equi.</title>
        <authorList>
            <person name="Cohen S.P."/>
            <person name="Baruah I.K."/>
            <person name="Amoako-Attah I."/>
            <person name="Bukari Y."/>
            <person name="Meinhardt L.W."/>
            <person name="Bailey B.A."/>
        </authorList>
    </citation>
    <scope>NUCLEOTIDE SEQUENCE [LARGE SCALE GENOMIC DNA]</scope>
    <source>
        <strain evidence="3 4">GH-76</strain>
    </source>
</reference>
<gene>
    <name evidence="3" type="ORF">V5O48_016463</name>
</gene>
<organism evidence="3 4">
    <name type="scientific">Marasmius crinis-equi</name>
    <dbReference type="NCBI Taxonomy" id="585013"/>
    <lineage>
        <taxon>Eukaryota</taxon>
        <taxon>Fungi</taxon>
        <taxon>Dikarya</taxon>
        <taxon>Basidiomycota</taxon>
        <taxon>Agaricomycotina</taxon>
        <taxon>Agaricomycetes</taxon>
        <taxon>Agaricomycetidae</taxon>
        <taxon>Agaricales</taxon>
        <taxon>Marasmiineae</taxon>
        <taxon>Marasmiaceae</taxon>
        <taxon>Marasmius</taxon>
    </lineage>
</organism>
<proteinExistence type="inferred from homology"/>
<dbReference type="PANTHER" id="PTHR43832:SF1">
    <property type="entry name" value="S-ADENOSYL-L-METHIONINE-DEPENDENT METHYLTRANSFERASES SUPERFAMILY PROTEIN"/>
    <property type="match status" value="1"/>
</dbReference>
<name>A0ABR3ERL5_9AGAR</name>
<evidence type="ECO:0000313" key="4">
    <source>
        <dbReference type="Proteomes" id="UP001465976"/>
    </source>
</evidence>
<dbReference type="Proteomes" id="UP001465976">
    <property type="component" value="Unassembled WGS sequence"/>
</dbReference>
<evidence type="ECO:0000256" key="1">
    <source>
        <dbReference type="ARBA" id="ARBA00010815"/>
    </source>
</evidence>
<feature type="region of interest" description="Disordered" evidence="2">
    <location>
        <begin position="1"/>
        <end position="46"/>
    </location>
</feature>
<comment type="similarity">
    <text evidence="1">Belongs to the CFA/CMAS family.</text>
</comment>
<evidence type="ECO:0000256" key="2">
    <source>
        <dbReference type="SAM" id="MobiDB-lite"/>
    </source>
</evidence>
<accession>A0ABR3ERL5</accession>
<sequence length="178" mass="20189">MRAPSSFGPSLRCPKSTSGSRERTSMTRRDDGGESKGSQRRRWSTFSSPIVSQSALDNVLEVGDGLLDKDLFPDLILQRVIRAIPRQRFCYINHGSFQANHAAKMDWVARVKVRFSIADLTEKANEQHCEVPTEFILSTLSLYEKYSSCLYPTEMLIIESYCEKTKLVDVLDVLDLGY</sequence>
<dbReference type="PANTHER" id="PTHR43832">
    <property type="match status" value="1"/>
</dbReference>
<evidence type="ECO:0000313" key="3">
    <source>
        <dbReference type="EMBL" id="KAL0565560.1"/>
    </source>
</evidence>
<dbReference type="EMBL" id="JBAHYK010002213">
    <property type="protein sequence ID" value="KAL0565560.1"/>
    <property type="molecule type" value="Genomic_DNA"/>
</dbReference>
<protein>
    <submittedName>
        <fullName evidence="3">Uncharacterized protein</fullName>
    </submittedName>
</protein>
<feature type="non-terminal residue" evidence="3">
    <location>
        <position position="178"/>
    </location>
</feature>
<comment type="caution">
    <text evidence="3">The sequence shown here is derived from an EMBL/GenBank/DDBJ whole genome shotgun (WGS) entry which is preliminary data.</text>
</comment>
<feature type="compositionally biased region" description="Basic and acidic residues" evidence="2">
    <location>
        <begin position="20"/>
        <end position="34"/>
    </location>
</feature>
<keyword evidence="4" id="KW-1185">Reference proteome</keyword>